<dbReference type="Proteomes" id="UP000438760">
    <property type="component" value="Unassembled WGS sequence"/>
</dbReference>
<accession>A0A6I3LK46</accession>
<evidence type="ECO:0000313" key="1">
    <source>
        <dbReference type="EMBL" id="MTG98978.1"/>
    </source>
</evidence>
<keyword evidence="2" id="KW-1185">Reference proteome</keyword>
<sequence>FIPHKMYLLGWIRQNAANEVAMATLDYNTGDYNFSGSYEGDDFNIADGGFDYSPKFQKIEVEVRPDGEDGIYVTIKGNGNVLIDNFYYKHSFKTYGDGKVVNNEYEDYQYNYNSSIPDRVNIGFAATTMNNHTQKTIIRNVKVSPIDDKEDGDEEFTLQESNEEMCVSDSENSDGARIEFELADSKDYDLENDTFEFTDESGNYLGDSSYHQSDVGKWEYNSYYNEVTLTISNKYFKPGEEAKVYYTVEGDNKSNGKRGKSRPTAITVSGIACGAIANPHIRAKNENEEYLP</sequence>
<comment type="caution">
    <text evidence="1">The sequence shown here is derived from an EMBL/GenBank/DDBJ whole genome shotgun (WGS) entry which is preliminary data.</text>
</comment>
<proteinExistence type="predicted"/>
<dbReference type="EMBL" id="WMJX01000036">
    <property type="protein sequence ID" value="MTG98978.1"/>
    <property type="molecule type" value="Genomic_DNA"/>
</dbReference>
<name>A0A6I3LK46_9FLAO</name>
<protein>
    <submittedName>
        <fullName evidence="1">Uncharacterized protein</fullName>
    </submittedName>
</protein>
<dbReference type="AlphaFoldDB" id="A0A6I3LK46"/>
<evidence type="ECO:0000313" key="2">
    <source>
        <dbReference type="Proteomes" id="UP000438760"/>
    </source>
</evidence>
<feature type="non-terminal residue" evidence="1">
    <location>
        <position position="1"/>
    </location>
</feature>
<gene>
    <name evidence="1" type="ORF">GJV76_12695</name>
</gene>
<organism evidence="1 2">
    <name type="scientific">Myroides albus</name>
    <dbReference type="NCBI Taxonomy" id="2562892"/>
    <lineage>
        <taxon>Bacteria</taxon>
        <taxon>Pseudomonadati</taxon>
        <taxon>Bacteroidota</taxon>
        <taxon>Flavobacteriia</taxon>
        <taxon>Flavobacteriales</taxon>
        <taxon>Flavobacteriaceae</taxon>
        <taxon>Myroides</taxon>
    </lineage>
</organism>
<reference evidence="1 2" key="1">
    <citation type="submission" date="2019-11" db="EMBL/GenBank/DDBJ databases">
        <title>Genome of Strain BIT-d1.</title>
        <authorList>
            <person name="Yang Y."/>
        </authorList>
    </citation>
    <scope>NUCLEOTIDE SEQUENCE [LARGE SCALE GENOMIC DNA]</scope>
    <source>
        <strain evidence="1 2">BIT-d1</strain>
    </source>
</reference>